<dbReference type="SUPFAM" id="SSF81301">
    <property type="entry name" value="Nucleotidyltransferase"/>
    <property type="match status" value="1"/>
</dbReference>
<evidence type="ECO:0000313" key="3">
    <source>
        <dbReference type="Proteomes" id="UP000076962"/>
    </source>
</evidence>
<comment type="caution">
    <text evidence="2">The sequence shown here is derived from an EMBL/GenBank/DDBJ whole genome shotgun (WGS) entry which is preliminary data.</text>
</comment>
<gene>
    <name evidence="2" type="ORF">THIOM_004625</name>
</gene>
<dbReference type="InterPro" id="IPR043519">
    <property type="entry name" value="NT_sf"/>
</dbReference>
<dbReference type="AlphaFoldDB" id="A0A176RVH2"/>
<protein>
    <submittedName>
        <fullName evidence="2">DNA polymerase beta domain protein region</fullName>
    </submittedName>
</protein>
<evidence type="ECO:0000313" key="2">
    <source>
        <dbReference type="EMBL" id="OAD19727.1"/>
    </source>
</evidence>
<dbReference type="Pfam" id="PF18765">
    <property type="entry name" value="Polbeta"/>
    <property type="match status" value="1"/>
</dbReference>
<evidence type="ECO:0000259" key="1">
    <source>
        <dbReference type="Pfam" id="PF18765"/>
    </source>
</evidence>
<accession>A0A176RVH2</accession>
<dbReference type="Gene3D" id="3.30.460.10">
    <property type="entry name" value="Beta Polymerase, domain 2"/>
    <property type="match status" value="1"/>
</dbReference>
<dbReference type="InterPro" id="IPR041633">
    <property type="entry name" value="Polbeta"/>
</dbReference>
<sequence length="101" mass="11527">MKKIMETSVRLTESEIKAIKQSVETLDCQAKIYLFGSRVDSRKKGGDIDLLILSQQLNFDDKLRIKIQLFEQIGEQKIDIVIAKDTSDPFVRIALKQGVML</sequence>
<name>A0A176RVH2_9GAMM</name>
<keyword evidence="3" id="KW-1185">Reference proteome</keyword>
<dbReference type="EMBL" id="LUTY01002687">
    <property type="protein sequence ID" value="OAD19727.1"/>
    <property type="molecule type" value="Genomic_DNA"/>
</dbReference>
<proteinExistence type="predicted"/>
<dbReference type="CDD" id="cd05403">
    <property type="entry name" value="NT_KNTase_like"/>
    <property type="match status" value="1"/>
</dbReference>
<feature type="domain" description="Polymerase beta nucleotidyltransferase" evidence="1">
    <location>
        <begin position="19"/>
        <end position="101"/>
    </location>
</feature>
<reference evidence="2 3" key="1">
    <citation type="submission" date="2016-05" db="EMBL/GenBank/DDBJ databases">
        <title>Single-cell genome of chain-forming Candidatus Thiomargarita nelsonii and comparison to other large sulfur-oxidizing bacteria.</title>
        <authorList>
            <person name="Winkel M."/>
            <person name="Salman V."/>
            <person name="Woyke T."/>
            <person name="Schulz-Vogt H."/>
            <person name="Richter M."/>
            <person name="Flood B."/>
            <person name="Bailey J."/>
            <person name="Amann R."/>
            <person name="Mussmann M."/>
        </authorList>
    </citation>
    <scope>NUCLEOTIDE SEQUENCE [LARGE SCALE GENOMIC DNA]</scope>
    <source>
        <strain evidence="2 3">THI036</strain>
    </source>
</reference>
<organism evidence="2 3">
    <name type="scientific">Candidatus Thiomargarita nelsonii</name>
    <dbReference type="NCBI Taxonomy" id="1003181"/>
    <lineage>
        <taxon>Bacteria</taxon>
        <taxon>Pseudomonadati</taxon>
        <taxon>Pseudomonadota</taxon>
        <taxon>Gammaproteobacteria</taxon>
        <taxon>Thiotrichales</taxon>
        <taxon>Thiotrichaceae</taxon>
        <taxon>Thiomargarita</taxon>
    </lineage>
</organism>
<dbReference type="Proteomes" id="UP000076962">
    <property type="component" value="Unassembled WGS sequence"/>
</dbReference>